<comment type="caution">
    <text evidence="2">The sequence shown here is derived from an EMBL/GenBank/DDBJ whole genome shotgun (WGS) entry which is preliminary data.</text>
</comment>
<reference evidence="2 3" key="1">
    <citation type="submission" date="2024-01" db="EMBL/GenBank/DDBJ databases">
        <title>Genome assemblies of Stephania.</title>
        <authorList>
            <person name="Yang L."/>
        </authorList>
    </citation>
    <scope>NUCLEOTIDE SEQUENCE [LARGE SCALE GENOMIC DNA]</scope>
    <source>
        <strain evidence="2">QJT</strain>
        <tissue evidence="2">Leaf</tissue>
    </source>
</reference>
<evidence type="ECO:0000313" key="3">
    <source>
        <dbReference type="Proteomes" id="UP001417504"/>
    </source>
</evidence>
<dbReference type="EMBL" id="JBBNAE010000006">
    <property type="protein sequence ID" value="KAK9116128.1"/>
    <property type="molecule type" value="Genomic_DNA"/>
</dbReference>
<feature type="compositionally biased region" description="Basic and acidic residues" evidence="1">
    <location>
        <begin position="162"/>
        <end position="176"/>
    </location>
</feature>
<evidence type="ECO:0000256" key="1">
    <source>
        <dbReference type="SAM" id="MobiDB-lite"/>
    </source>
</evidence>
<accession>A0AAP0IIK0</accession>
<keyword evidence="3" id="KW-1185">Reference proteome</keyword>
<organism evidence="2 3">
    <name type="scientific">Stephania japonica</name>
    <dbReference type="NCBI Taxonomy" id="461633"/>
    <lineage>
        <taxon>Eukaryota</taxon>
        <taxon>Viridiplantae</taxon>
        <taxon>Streptophyta</taxon>
        <taxon>Embryophyta</taxon>
        <taxon>Tracheophyta</taxon>
        <taxon>Spermatophyta</taxon>
        <taxon>Magnoliopsida</taxon>
        <taxon>Ranunculales</taxon>
        <taxon>Menispermaceae</taxon>
        <taxon>Menispermoideae</taxon>
        <taxon>Cissampelideae</taxon>
        <taxon>Stephania</taxon>
    </lineage>
</organism>
<evidence type="ECO:0000313" key="2">
    <source>
        <dbReference type="EMBL" id="KAK9116128.1"/>
    </source>
</evidence>
<protein>
    <submittedName>
        <fullName evidence="2">Uncharacterized protein</fullName>
    </submittedName>
</protein>
<feature type="region of interest" description="Disordered" evidence="1">
    <location>
        <begin position="156"/>
        <end position="178"/>
    </location>
</feature>
<name>A0AAP0IIK0_9MAGN</name>
<proteinExistence type="predicted"/>
<sequence>MLVEESPTFPHITAINGGRTAQPGGPVVAKSRETEQKPTPQFVKKENRCLHVCSAVGGRFEVAGMLVTAVVLPTIMPTVWTRRVTPHKHTVVSTREREREKGRDAPLLRWPRHLHRVSVIPTPLRRGGGGSSGRGGLRTLANTIRHPHSSLVMAAVTSSSRPKSEREREGKGERNHHNLWRQSLSSTSVQAVLTVGGSLSFAPENTPWSGATAGLPGRRHVEDPIELWLGSHSP</sequence>
<dbReference type="Proteomes" id="UP001417504">
    <property type="component" value="Unassembled WGS sequence"/>
</dbReference>
<feature type="region of interest" description="Disordered" evidence="1">
    <location>
        <begin position="1"/>
        <end position="39"/>
    </location>
</feature>
<dbReference type="AlphaFoldDB" id="A0AAP0IIK0"/>
<gene>
    <name evidence="2" type="ORF">Sjap_015075</name>
</gene>